<dbReference type="GO" id="GO:0005507">
    <property type="term" value="F:copper ion binding"/>
    <property type="evidence" value="ECO:0007669"/>
    <property type="project" value="TreeGrafter"/>
</dbReference>
<evidence type="ECO:0000256" key="18">
    <source>
        <dbReference type="ARBA" id="ARBA00049289"/>
    </source>
</evidence>
<dbReference type="Pfam" id="PF00122">
    <property type="entry name" value="E1-E2_ATPase"/>
    <property type="match status" value="1"/>
</dbReference>
<proteinExistence type="inferred from homology"/>
<dbReference type="Pfam" id="PF00702">
    <property type="entry name" value="Hydrolase"/>
    <property type="match status" value="1"/>
</dbReference>
<dbReference type="PRINTS" id="PR00943">
    <property type="entry name" value="CUATPASE"/>
</dbReference>
<keyword evidence="6" id="KW-0597">Phosphoprotein</keyword>
<dbReference type="InterPro" id="IPR059000">
    <property type="entry name" value="ATPase_P-type_domA"/>
</dbReference>
<dbReference type="SFLD" id="SFLDG00002">
    <property type="entry name" value="C1.7:_P-type_atpase_like"/>
    <property type="match status" value="1"/>
</dbReference>
<keyword evidence="5 19" id="KW-1003">Cell membrane</keyword>
<dbReference type="STRING" id="1618572.UT17_C0001G0097"/>
<evidence type="ECO:0000313" key="22">
    <source>
        <dbReference type="EMBL" id="KKQ92718.1"/>
    </source>
</evidence>
<organism evidence="22 23">
    <name type="scientific">Candidatus Woesebacteria bacterium GW2011_GWB1_39_10</name>
    <dbReference type="NCBI Taxonomy" id="1618572"/>
    <lineage>
        <taxon>Bacteria</taxon>
        <taxon>Candidatus Woeseibacteriota</taxon>
    </lineage>
</organism>
<evidence type="ECO:0000256" key="20">
    <source>
        <dbReference type="SAM" id="MobiDB-lite"/>
    </source>
</evidence>
<feature type="domain" description="HMA" evidence="21">
    <location>
        <begin position="132"/>
        <end position="198"/>
    </location>
</feature>
<dbReference type="SUPFAM" id="SSF81653">
    <property type="entry name" value="Calcium ATPase, transduction domain A"/>
    <property type="match status" value="1"/>
</dbReference>
<feature type="region of interest" description="Disordered" evidence="20">
    <location>
        <begin position="110"/>
        <end position="130"/>
    </location>
</feature>
<dbReference type="Proteomes" id="UP000034774">
    <property type="component" value="Unassembled WGS sequence"/>
</dbReference>
<dbReference type="InterPro" id="IPR017969">
    <property type="entry name" value="Heavy-metal-associated_CS"/>
</dbReference>
<dbReference type="InterPro" id="IPR023298">
    <property type="entry name" value="ATPase_P-typ_TM_dom_sf"/>
</dbReference>
<dbReference type="FunFam" id="2.70.150.10:FF:000002">
    <property type="entry name" value="Copper-transporting ATPase 1, putative"/>
    <property type="match status" value="1"/>
</dbReference>
<dbReference type="AlphaFoldDB" id="A0A0G0LLF2"/>
<comment type="similarity">
    <text evidence="2 19">Belongs to the cation transport ATPase (P-type) (TC 3.A.3) family. Type IB subfamily.</text>
</comment>
<dbReference type="GO" id="GO:0055070">
    <property type="term" value="P:copper ion homeostasis"/>
    <property type="evidence" value="ECO:0007669"/>
    <property type="project" value="TreeGrafter"/>
</dbReference>
<dbReference type="InterPro" id="IPR036412">
    <property type="entry name" value="HAD-like_sf"/>
</dbReference>
<dbReference type="GO" id="GO:0140581">
    <property type="term" value="F:P-type monovalent copper transporter activity"/>
    <property type="evidence" value="ECO:0007669"/>
    <property type="project" value="UniProtKB-EC"/>
</dbReference>
<evidence type="ECO:0000256" key="3">
    <source>
        <dbReference type="ARBA" id="ARBA00012517"/>
    </source>
</evidence>
<feature type="transmembrane region" description="Helical" evidence="19">
    <location>
        <begin position="828"/>
        <end position="851"/>
    </location>
</feature>
<gene>
    <name evidence="22" type="ORF">UT17_C0001G0097</name>
</gene>
<evidence type="ECO:0000256" key="9">
    <source>
        <dbReference type="ARBA" id="ARBA00022741"/>
    </source>
</evidence>
<feature type="transmembrane region" description="Helical" evidence="19">
    <location>
        <begin position="481"/>
        <end position="503"/>
    </location>
</feature>
<dbReference type="GO" id="GO:0005524">
    <property type="term" value="F:ATP binding"/>
    <property type="evidence" value="ECO:0007669"/>
    <property type="project" value="UniProtKB-UniRule"/>
</dbReference>
<protein>
    <recommendedName>
        <fullName evidence="3">P-type Cu(+) transporter</fullName>
        <ecNumber evidence="3">7.2.2.8</ecNumber>
    </recommendedName>
</protein>
<keyword evidence="10" id="KW-0187">Copper transport</keyword>
<evidence type="ECO:0000256" key="12">
    <source>
        <dbReference type="ARBA" id="ARBA00022842"/>
    </source>
</evidence>
<feature type="domain" description="HMA" evidence="21">
    <location>
        <begin position="2"/>
        <end position="68"/>
    </location>
</feature>
<reference evidence="22 23" key="1">
    <citation type="journal article" date="2015" name="Nature">
        <title>rRNA introns, odd ribosomes, and small enigmatic genomes across a large radiation of phyla.</title>
        <authorList>
            <person name="Brown C.T."/>
            <person name="Hug L.A."/>
            <person name="Thomas B.C."/>
            <person name="Sharon I."/>
            <person name="Castelle C.J."/>
            <person name="Singh A."/>
            <person name="Wilkins M.J."/>
            <person name="Williams K.H."/>
            <person name="Banfield J.F."/>
        </authorList>
    </citation>
    <scope>NUCLEOTIDE SEQUENCE [LARGE SCALE GENOMIC DNA]</scope>
</reference>
<keyword evidence="17 19" id="KW-0472">Membrane</keyword>
<comment type="subcellular location">
    <subcellularLocation>
        <location evidence="1">Cell membrane</location>
        <topology evidence="1">Multi-pass membrane protein</topology>
    </subcellularLocation>
</comment>
<comment type="catalytic activity">
    <reaction evidence="18">
        <text>Cu(+)(in) + ATP + H2O = Cu(+)(out) + ADP + phosphate + H(+)</text>
        <dbReference type="Rhea" id="RHEA:25792"/>
        <dbReference type="ChEBI" id="CHEBI:15377"/>
        <dbReference type="ChEBI" id="CHEBI:15378"/>
        <dbReference type="ChEBI" id="CHEBI:30616"/>
        <dbReference type="ChEBI" id="CHEBI:43474"/>
        <dbReference type="ChEBI" id="CHEBI:49552"/>
        <dbReference type="ChEBI" id="CHEBI:456216"/>
        <dbReference type="EC" id="7.2.2.8"/>
    </reaction>
</comment>
<dbReference type="Gene3D" id="3.40.50.1000">
    <property type="entry name" value="HAD superfamily/HAD-like"/>
    <property type="match status" value="1"/>
</dbReference>
<dbReference type="InterPro" id="IPR023214">
    <property type="entry name" value="HAD_sf"/>
</dbReference>
<dbReference type="GO" id="GO:0005886">
    <property type="term" value="C:plasma membrane"/>
    <property type="evidence" value="ECO:0007669"/>
    <property type="project" value="UniProtKB-SubCell"/>
</dbReference>
<comment type="caution">
    <text evidence="22">The sequence shown here is derived from an EMBL/GenBank/DDBJ whole genome shotgun (WGS) entry which is preliminary data.</text>
</comment>
<evidence type="ECO:0000256" key="19">
    <source>
        <dbReference type="RuleBase" id="RU362081"/>
    </source>
</evidence>
<dbReference type="SUPFAM" id="SSF81665">
    <property type="entry name" value="Calcium ATPase, transmembrane domain M"/>
    <property type="match status" value="1"/>
</dbReference>
<evidence type="ECO:0000256" key="1">
    <source>
        <dbReference type="ARBA" id="ARBA00004651"/>
    </source>
</evidence>
<evidence type="ECO:0000256" key="14">
    <source>
        <dbReference type="ARBA" id="ARBA00022989"/>
    </source>
</evidence>
<dbReference type="GO" id="GO:0016887">
    <property type="term" value="F:ATP hydrolysis activity"/>
    <property type="evidence" value="ECO:0007669"/>
    <property type="project" value="InterPro"/>
</dbReference>
<dbReference type="InterPro" id="IPR006121">
    <property type="entry name" value="HMA_dom"/>
</dbReference>
<dbReference type="InterPro" id="IPR001757">
    <property type="entry name" value="P_typ_ATPase"/>
</dbReference>
<dbReference type="PROSITE" id="PS00154">
    <property type="entry name" value="ATPASE_E1_E2"/>
    <property type="match status" value="1"/>
</dbReference>
<accession>A0A0G0LLF2</accession>
<evidence type="ECO:0000256" key="4">
    <source>
        <dbReference type="ARBA" id="ARBA00022448"/>
    </source>
</evidence>
<keyword evidence="8 19" id="KW-0479">Metal-binding</keyword>
<sequence>MKKVELQIKGMHCSSCEMLIKDELSSMDGITDIVVNSKTGKASLNLKNGDISDLMILDAIKNAGYQGSIVNPSPVFNSNTFTLPPEINFDAKISKDENGELHISGKLNLSKQNEPEVLSETSNENTEDQGNGRTNLLISGMHCTSCAGLIEKQLKKVQGVSEARVNFASEKASIVYDSNVSKLEDLVKAVEKAGYSAQPETEELSKNQSVRQEEEIKNQWSKFVLSFLLSAPMIYFMFLDFFKFLPGGTLLLPYIGIISFILATPVQFYIGAGFYKGMVSALRMKTFNMDSLIAIGTSVAFFYSVVNFMTYYAVNNSIIGLAGAKIPDLYFETAAFLITFVLLGKFLEAKAKGRTSEAIKKLMGLQAKTARVIRNWQTLDIPVDQVVKDDIIVVRPGEKVPVDGVITKGSSAIDESMITGESLPVEKHIDDNVIGGTINKLGSFEFCATRIGSETTLSQIIRLVEDAQGSKAPIQAVADKISAWFVPAVIAVATLTFIVWFFVLGSSLAFALMAFTAVIVIACPCALGLATPTAIMVGTGVGAEHGILVKGGEPLESASKINTIVFDKTGTITKGKPEVTDIEDLSDLDEEEVLTIAASLEKQSEHPLAEAIVNYAEVEKFALSGVVGFEAIPGHGVKGKIGKTDYYLGNRKLMIDKLNLDIDKFERKLERLEDAGKTAMILADKKGILGIVAVADTVKETSKEAVEMLKGSGIEVWMITGDNLRTANAIAMQVGITNILAEVLPGEKAERIKELQGGLPAGRRVAMVGDGINDAPALAQADLGIAMGSGTDVAMETGGIVIIKNDLRDVVNALDLSKTTVSKIRQNMFFALFYNVIGIPVAARVFAFMGLILKPELAGLAMALSSVSVVGNSLLLRKYQPGKKNYLSMYAPYAMMLAFTFLFFEFARFSSSGMGK</sequence>
<keyword evidence="4" id="KW-0813">Transport</keyword>
<keyword evidence="16" id="KW-0406">Ion transport</keyword>
<dbReference type="FunFam" id="3.40.50.1000:FF:000144">
    <property type="entry name" value="copper-transporting ATPase 1 isoform X2"/>
    <property type="match status" value="1"/>
</dbReference>
<dbReference type="SUPFAM" id="SSF56784">
    <property type="entry name" value="HAD-like"/>
    <property type="match status" value="1"/>
</dbReference>
<dbReference type="PROSITE" id="PS01229">
    <property type="entry name" value="COF_2"/>
    <property type="match status" value="1"/>
</dbReference>
<evidence type="ECO:0000256" key="11">
    <source>
        <dbReference type="ARBA" id="ARBA00022840"/>
    </source>
</evidence>
<evidence type="ECO:0000313" key="23">
    <source>
        <dbReference type="Proteomes" id="UP000034774"/>
    </source>
</evidence>
<dbReference type="GO" id="GO:0043682">
    <property type="term" value="F:P-type divalent copper transporter activity"/>
    <property type="evidence" value="ECO:0007669"/>
    <property type="project" value="TreeGrafter"/>
</dbReference>
<dbReference type="NCBIfam" id="TIGR01511">
    <property type="entry name" value="ATPase-IB1_Cu"/>
    <property type="match status" value="1"/>
</dbReference>
<keyword evidence="11 19" id="KW-0067">ATP-binding</keyword>
<dbReference type="PROSITE" id="PS50846">
    <property type="entry name" value="HMA_2"/>
    <property type="match status" value="2"/>
</dbReference>
<evidence type="ECO:0000256" key="2">
    <source>
        <dbReference type="ARBA" id="ARBA00006024"/>
    </source>
</evidence>
<evidence type="ECO:0000256" key="10">
    <source>
        <dbReference type="ARBA" id="ARBA00022796"/>
    </source>
</evidence>
<name>A0A0G0LLF2_9BACT</name>
<feature type="transmembrane region" description="Helical" evidence="19">
    <location>
        <begin position="857"/>
        <end position="875"/>
    </location>
</feature>
<feature type="transmembrane region" description="Helical" evidence="19">
    <location>
        <begin position="509"/>
        <end position="530"/>
    </location>
</feature>
<dbReference type="SUPFAM" id="SSF55008">
    <property type="entry name" value="HMA, heavy metal-associated domain"/>
    <property type="match status" value="2"/>
</dbReference>
<keyword evidence="12" id="KW-0460">Magnesium</keyword>
<evidence type="ECO:0000256" key="16">
    <source>
        <dbReference type="ARBA" id="ARBA00023065"/>
    </source>
</evidence>
<dbReference type="PROSITE" id="PS01047">
    <property type="entry name" value="HMA_1"/>
    <property type="match status" value="2"/>
</dbReference>
<keyword evidence="14 19" id="KW-1133">Transmembrane helix</keyword>
<dbReference type="EMBL" id="LBVU01000001">
    <property type="protein sequence ID" value="KKQ92718.1"/>
    <property type="molecule type" value="Genomic_DNA"/>
</dbReference>
<evidence type="ECO:0000256" key="17">
    <source>
        <dbReference type="ARBA" id="ARBA00023136"/>
    </source>
</evidence>
<feature type="transmembrane region" description="Helical" evidence="19">
    <location>
        <begin position="223"/>
        <end position="245"/>
    </location>
</feature>
<dbReference type="SFLD" id="SFLDF00027">
    <property type="entry name" value="p-type_atpase"/>
    <property type="match status" value="1"/>
</dbReference>
<feature type="transmembrane region" description="Helical" evidence="19">
    <location>
        <begin position="329"/>
        <end position="347"/>
    </location>
</feature>
<dbReference type="CDD" id="cd00371">
    <property type="entry name" value="HMA"/>
    <property type="match status" value="2"/>
</dbReference>
<dbReference type="Pfam" id="PF00403">
    <property type="entry name" value="HMA"/>
    <property type="match status" value="2"/>
</dbReference>
<keyword evidence="9 19" id="KW-0547">Nucleotide-binding</keyword>
<evidence type="ECO:0000256" key="15">
    <source>
        <dbReference type="ARBA" id="ARBA00023008"/>
    </source>
</evidence>
<dbReference type="NCBIfam" id="TIGR01525">
    <property type="entry name" value="ATPase-IB_hvy"/>
    <property type="match status" value="1"/>
</dbReference>
<evidence type="ECO:0000259" key="21">
    <source>
        <dbReference type="PROSITE" id="PS50846"/>
    </source>
</evidence>
<dbReference type="PANTHER" id="PTHR43520">
    <property type="entry name" value="ATP7, ISOFORM B"/>
    <property type="match status" value="1"/>
</dbReference>
<dbReference type="InterPro" id="IPR036163">
    <property type="entry name" value="HMA_dom_sf"/>
</dbReference>
<feature type="transmembrane region" description="Helical" evidence="19">
    <location>
        <begin position="292"/>
        <end position="314"/>
    </location>
</feature>
<keyword evidence="13" id="KW-1278">Translocase</keyword>
<dbReference type="SFLD" id="SFLDS00003">
    <property type="entry name" value="Haloacid_Dehalogenase"/>
    <property type="match status" value="1"/>
</dbReference>
<dbReference type="InterPro" id="IPR018303">
    <property type="entry name" value="ATPase_P-typ_P_site"/>
</dbReference>
<dbReference type="InterPro" id="IPR027256">
    <property type="entry name" value="P-typ_ATPase_IB"/>
</dbReference>
<evidence type="ECO:0000256" key="7">
    <source>
        <dbReference type="ARBA" id="ARBA00022692"/>
    </source>
</evidence>
<feature type="transmembrane region" description="Helical" evidence="19">
    <location>
        <begin position="251"/>
        <end position="271"/>
    </location>
</feature>
<dbReference type="CDD" id="cd02094">
    <property type="entry name" value="P-type_ATPase_Cu-like"/>
    <property type="match status" value="1"/>
</dbReference>
<dbReference type="PATRIC" id="fig|1618572.3.peg.103"/>
<keyword evidence="15" id="KW-0186">Copper</keyword>
<dbReference type="FunFam" id="3.30.70.100:FF:000005">
    <property type="entry name" value="Copper-exporting P-type ATPase A"/>
    <property type="match status" value="1"/>
</dbReference>
<dbReference type="EC" id="7.2.2.8" evidence="3"/>
<dbReference type="InterPro" id="IPR044492">
    <property type="entry name" value="P_typ_ATPase_HD_dom"/>
</dbReference>
<keyword evidence="7 19" id="KW-0812">Transmembrane</keyword>
<evidence type="ECO:0000256" key="13">
    <source>
        <dbReference type="ARBA" id="ARBA00022967"/>
    </source>
</evidence>
<dbReference type="Gene3D" id="2.70.150.10">
    <property type="entry name" value="Calcium-transporting ATPase, cytoplasmic transduction domain A"/>
    <property type="match status" value="1"/>
</dbReference>
<evidence type="ECO:0000256" key="6">
    <source>
        <dbReference type="ARBA" id="ARBA00022553"/>
    </source>
</evidence>
<dbReference type="PANTHER" id="PTHR43520:SF8">
    <property type="entry name" value="P-TYPE CU(+) TRANSPORTER"/>
    <property type="match status" value="1"/>
</dbReference>
<evidence type="ECO:0000256" key="8">
    <source>
        <dbReference type="ARBA" id="ARBA00022723"/>
    </source>
</evidence>
<dbReference type="NCBIfam" id="TIGR01494">
    <property type="entry name" value="ATPase_P-type"/>
    <property type="match status" value="1"/>
</dbReference>
<dbReference type="Gene3D" id="3.40.1110.10">
    <property type="entry name" value="Calcium-transporting ATPase, cytoplasmic domain N"/>
    <property type="match status" value="1"/>
</dbReference>
<evidence type="ECO:0000256" key="5">
    <source>
        <dbReference type="ARBA" id="ARBA00022475"/>
    </source>
</evidence>
<dbReference type="Gene3D" id="3.30.70.100">
    <property type="match status" value="2"/>
</dbReference>
<feature type="compositionally biased region" description="Polar residues" evidence="20">
    <location>
        <begin position="119"/>
        <end position="130"/>
    </location>
</feature>
<dbReference type="InterPro" id="IPR008250">
    <property type="entry name" value="ATPase_P-typ_transduc_dom_A_sf"/>
</dbReference>
<dbReference type="PRINTS" id="PR00119">
    <property type="entry name" value="CATATPASE"/>
</dbReference>
<feature type="transmembrane region" description="Helical" evidence="19">
    <location>
        <begin position="887"/>
        <end position="907"/>
    </location>
</feature>
<dbReference type="InterPro" id="IPR023299">
    <property type="entry name" value="ATPase_P-typ_cyto_dom_N"/>
</dbReference>